<protein>
    <submittedName>
        <fullName evidence="1">Uncharacterized protein</fullName>
    </submittedName>
</protein>
<sequence length="76" mass="8277">MTTAIIAIVITVLIIAAVCALIYSQVDPVRPDPSELADKRVSDIICGTGTEAPLPASNIVHDKRGWAYMRNEREII</sequence>
<comment type="caution">
    <text evidence="1">The sequence shown here is derived from an EMBL/GenBank/DDBJ whole genome shotgun (WGS) entry which is preliminary data.</text>
</comment>
<evidence type="ECO:0000313" key="2">
    <source>
        <dbReference type="Proteomes" id="UP001549031"/>
    </source>
</evidence>
<dbReference type="EMBL" id="JBEPLJ010000006">
    <property type="protein sequence ID" value="MET3585781.1"/>
    <property type="molecule type" value="Genomic_DNA"/>
</dbReference>
<proteinExistence type="predicted"/>
<dbReference type="RefSeq" id="WP_247243706.1">
    <property type="nucleotide sequence ID" value="NZ_JALJRA010000006.1"/>
</dbReference>
<name>A0ABV2H5L4_9HYPH</name>
<organism evidence="1 2">
    <name type="scientific">Pseudorhizobium tarimense</name>
    <dbReference type="NCBI Taxonomy" id="1079109"/>
    <lineage>
        <taxon>Bacteria</taxon>
        <taxon>Pseudomonadati</taxon>
        <taxon>Pseudomonadota</taxon>
        <taxon>Alphaproteobacteria</taxon>
        <taxon>Hyphomicrobiales</taxon>
        <taxon>Rhizobiaceae</taxon>
        <taxon>Rhizobium/Agrobacterium group</taxon>
        <taxon>Pseudorhizobium</taxon>
    </lineage>
</organism>
<evidence type="ECO:0000313" key="1">
    <source>
        <dbReference type="EMBL" id="MET3585781.1"/>
    </source>
</evidence>
<gene>
    <name evidence="1" type="ORF">ABID21_001890</name>
</gene>
<keyword evidence="2" id="KW-1185">Reference proteome</keyword>
<accession>A0ABV2H5L4</accession>
<dbReference type="Proteomes" id="UP001549031">
    <property type="component" value="Unassembled WGS sequence"/>
</dbReference>
<reference evidence="1 2" key="1">
    <citation type="submission" date="2024-06" db="EMBL/GenBank/DDBJ databases">
        <title>Genomic Encyclopedia of Type Strains, Phase IV (KMG-IV): sequencing the most valuable type-strain genomes for metagenomic binning, comparative biology and taxonomic classification.</title>
        <authorList>
            <person name="Goeker M."/>
        </authorList>
    </citation>
    <scope>NUCLEOTIDE SEQUENCE [LARGE SCALE GENOMIC DNA]</scope>
    <source>
        <strain evidence="1 2">DSM 105042</strain>
    </source>
</reference>